<dbReference type="Gene3D" id="3.30.390.130">
    <property type="match status" value="1"/>
</dbReference>
<protein>
    <recommendedName>
        <fullName evidence="9">E3 ubiquitin-protein ligase</fullName>
        <ecNumber evidence="9">2.3.2.27</ecNumber>
    </recommendedName>
</protein>
<dbReference type="InterPro" id="IPR039396">
    <property type="entry name" value="Deltex_C"/>
</dbReference>
<evidence type="ECO:0000256" key="3">
    <source>
        <dbReference type="ARBA" id="ARBA00009413"/>
    </source>
</evidence>
<dbReference type="GO" id="GO:1900182">
    <property type="term" value="P:positive regulation of protein localization to nucleus"/>
    <property type="evidence" value="ECO:0007669"/>
    <property type="project" value="Ensembl"/>
</dbReference>
<evidence type="ECO:0000256" key="9">
    <source>
        <dbReference type="RuleBase" id="RU367105"/>
    </source>
</evidence>
<evidence type="ECO:0000259" key="11">
    <source>
        <dbReference type="PROSITE" id="PS50089"/>
    </source>
</evidence>
<dbReference type="OMA" id="FKYICPD"/>
<dbReference type="GO" id="GO:0140861">
    <property type="term" value="P:DNA repair-dependent chromatin remodeling"/>
    <property type="evidence" value="ECO:0007669"/>
    <property type="project" value="Ensembl"/>
</dbReference>
<evidence type="ECO:0000256" key="4">
    <source>
        <dbReference type="ARBA" id="ARBA00022679"/>
    </source>
</evidence>
<comment type="pathway">
    <text evidence="2 9">Protein modification; protein ubiquitination.</text>
</comment>
<dbReference type="GO" id="GO:0070936">
    <property type="term" value="P:protein K48-linked ubiquitination"/>
    <property type="evidence" value="ECO:0007669"/>
    <property type="project" value="Ensembl"/>
</dbReference>
<dbReference type="InterPro" id="IPR017907">
    <property type="entry name" value="Znf_RING_CS"/>
</dbReference>
<dbReference type="GO" id="GO:1902966">
    <property type="term" value="P:positive regulation of protein localization to early endosome"/>
    <property type="evidence" value="ECO:0007669"/>
    <property type="project" value="Ensembl"/>
</dbReference>
<dbReference type="GO" id="GO:0045893">
    <property type="term" value="P:positive regulation of DNA-templated transcription"/>
    <property type="evidence" value="ECO:0007669"/>
    <property type="project" value="Ensembl"/>
</dbReference>
<reference evidence="12" key="1">
    <citation type="submission" date="2025-08" db="UniProtKB">
        <authorList>
            <consortium name="Ensembl"/>
        </authorList>
    </citation>
    <scope>IDENTIFICATION</scope>
</reference>
<gene>
    <name evidence="12" type="primary">DTX3L</name>
</gene>
<reference evidence="12" key="2">
    <citation type="submission" date="2025-09" db="UniProtKB">
        <authorList>
            <consortium name="Ensembl"/>
        </authorList>
    </citation>
    <scope>IDENTIFICATION</scope>
</reference>
<feature type="domain" description="RING-type" evidence="11">
    <location>
        <begin position="516"/>
        <end position="555"/>
    </location>
</feature>
<evidence type="ECO:0000313" key="12">
    <source>
        <dbReference type="Ensembl" id="ENSCPRP00005004178.1"/>
    </source>
</evidence>
<dbReference type="GO" id="GO:0097677">
    <property type="term" value="F:STAT family protein binding"/>
    <property type="evidence" value="ECO:0007669"/>
    <property type="project" value="Ensembl"/>
</dbReference>
<feature type="region of interest" description="Disordered" evidence="10">
    <location>
        <begin position="599"/>
        <end position="618"/>
    </location>
</feature>
<sequence length="695" mass="77665">MAAAPDPAALRVRVSAPSSERLERKLLLHFQSPQRSGGGECSLRRGPAPGTYLVRFVCPLGEAAPLLGTPRPVASRQNPPQGGYDGGLGRSPPSPRSGCPPRRAWRLGCVIFLHVSATLNTHLFTKQQREEVISMCPGLKPEKNPSDHGIEKVTGTYADIEKVYHRFNQLLVKTDQRTDFLHAEGTKELEDKNGVDGVNSIEVQSALYEYFSHVCQEQIEELQQHFNVEIKSQEQDSGLVSVYFLCAGSPVLAENAKQSFITAFQKAVRDLKQEKVAFANSSELDEAVQKVHTKFRGLLAKKQGNTVILRGPANEIKVAKTFLEEKNMNSPVERNMRIGAGYYTHKNGIEVDATEFKLAETMLNKEIEEITVNFDTTIEKKPCLASQKLRIIFKPKNKDSDMSSHAYESFITAFQVISSKIIQKTLPLKHPAVQQQELDCYLDHLLSENSYVIIRRKEDKLLLTGLMDSVFVAEKCISSWLENSTQMKTETAEIKTGTAHGAQQFHGETDRGKESCAICMDKISEKVTLPKCKHEFCKVCIDKSMQYKPACPVCNTFYGCAKGNQPDGSMSFTTGYFSLPGYPKCNTLVINYHIPNGIQSKDHPNPGKPYHGTNRTAYLPDNTEGREIQGLLKKAFNQKLIFTVGQSRTSGVDDVVTWNDIHHKTQRHGGPQQFGYPDPNYLKRVREELKAKGIE</sequence>
<dbReference type="InterPro" id="IPR001841">
    <property type="entry name" value="Znf_RING"/>
</dbReference>
<dbReference type="CDD" id="cd09633">
    <property type="entry name" value="Deltex_C"/>
    <property type="match status" value="1"/>
</dbReference>
<accession>A0A7M4FSH2</accession>
<dbReference type="GO" id="GO:0005769">
    <property type="term" value="C:early endosome"/>
    <property type="evidence" value="ECO:0007669"/>
    <property type="project" value="Ensembl"/>
</dbReference>
<comment type="similarity">
    <text evidence="3 9">Belongs to the Deltex family.</text>
</comment>
<dbReference type="GO" id="GO:0008333">
    <property type="term" value="P:endosome to lysosome transport"/>
    <property type="evidence" value="ECO:0007669"/>
    <property type="project" value="Ensembl"/>
</dbReference>
<dbReference type="EC" id="2.3.2.27" evidence="9"/>
<dbReference type="InterPro" id="IPR039399">
    <property type="entry name" value="Deltex_C_sf"/>
</dbReference>
<dbReference type="GO" id="GO:0008270">
    <property type="term" value="F:zinc ion binding"/>
    <property type="evidence" value="ECO:0007669"/>
    <property type="project" value="UniProtKB-KW"/>
</dbReference>
<dbReference type="Ensembl" id="ENSCPRT00005004910.1">
    <property type="protein sequence ID" value="ENSCPRP00005004178.1"/>
    <property type="gene ID" value="ENSCPRG00005003075.1"/>
</dbReference>
<dbReference type="InterPro" id="IPR048418">
    <property type="entry name" value="DTX3L_a/b_dom"/>
</dbReference>
<comment type="subcellular location">
    <subcellularLocation>
        <location evidence="9">Cytoplasm</location>
    </subcellularLocation>
</comment>
<keyword evidence="13" id="KW-1185">Reference proteome</keyword>
<organism evidence="12 13">
    <name type="scientific">Crocodylus porosus</name>
    <name type="common">Saltwater crocodile</name>
    <name type="synonym">Estuarine crocodile</name>
    <dbReference type="NCBI Taxonomy" id="8502"/>
    <lineage>
        <taxon>Eukaryota</taxon>
        <taxon>Metazoa</taxon>
        <taxon>Chordata</taxon>
        <taxon>Craniata</taxon>
        <taxon>Vertebrata</taxon>
        <taxon>Euteleostomi</taxon>
        <taxon>Archelosauria</taxon>
        <taxon>Archosauria</taxon>
        <taxon>Crocodylia</taxon>
        <taxon>Longirostres</taxon>
        <taxon>Crocodylidae</taxon>
        <taxon>Crocodylus</taxon>
    </lineage>
</organism>
<dbReference type="PROSITE" id="PS50089">
    <property type="entry name" value="ZF_RING_2"/>
    <property type="match status" value="1"/>
</dbReference>
<keyword evidence="4 9" id="KW-0808">Transferase</keyword>
<dbReference type="GO" id="GO:0005764">
    <property type="term" value="C:lysosome"/>
    <property type="evidence" value="ECO:0007669"/>
    <property type="project" value="Ensembl"/>
</dbReference>
<dbReference type="InterPro" id="IPR039398">
    <property type="entry name" value="Deltex_fam"/>
</dbReference>
<feature type="region of interest" description="Disordered" evidence="10">
    <location>
        <begin position="67"/>
        <end position="99"/>
    </location>
</feature>
<keyword evidence="5 9" id="KW-0479">Metal-binding</keyword>
<dbReference type="Pfam" id="PF23222">
    <property type="entry name" value="RRM_PARP14_1"/>
    <property type="match status" value="1"/>
</dbReference>
<dbReference type="SMART" id="SM00184">
    <property type="entry name" value="RING"/>
    <property type="match status" value="1"/>
</dbReference>
<dbReference type="GO" id="GO:0005829">
    <property type="term" value="C:cytosol"/>
    <property type="evidence" value="ECO:0007669"/>
    <property type="project" value="Ensembl"/>
</dbReference>
<dbReference type="InterPro" id="IPR048409">
    <property type="entry name" value="DTX3L_KH-like"/>
</dbReference>
<keyword evidence="7 9" id="KW-0862">Zinc</keyword>
<dbReference type="GO" id="GO:0140768">
    <property type="term" value="F:protein ADP-ribosyltransferase-substrate adaptor activity"/>
    <property type="evidence" value="ECO:0007669"/>
    <property type="project" value="Ensembl"/>
</dbReference>
<dbReference type="Pfam" id="PF13923">
    <property type="entry name" value="zf-C3HC4_2"/>
    <property type="match status" value="1"/>
</dbReference>
<dbReference type="InterPro" id="IPR013083">
    <property type="entry name" value="Znf_RING/FYVE/PHD"/>
</dbReference>
<dbReference type="GO" id="GO:0044389">
    <property type="term" value="F:ubiquitin-like protein ligase binding"/>
    <property type="evidence" value="ECO:0007669"/>
    <property type="project" value="Ensembl"/>
</dbReference>
<dbReference type="GO" id="GO:0006302">
    <property type="term" value="P:double-strand break repair"/>
    <property type="evidence" value="ECO:0007669"/>
    <property type="project" value="Ensembl"/>
</dbReference>
<proteinExistence type="inferred from homology"/>
<keyword evidence="9" id="KW-0963">Cytoplasm</keyword>
<name>A0A7M4FSH2_CROPO</name>
<evidence type="ECO:0000256" key="7">
    <source>
        <dbReference type="ARBA" id="ARBA00022833"/>
    </source>
</evidence>
<dbReference type="GO" id="GO:0042393">
    <property type="term" value="F:histone binding"/>
    <property type="evidence" value="ECO:0007669"/>
    <property type="project" value="Ensembl"/>
</dbReference>
<dbReference type="GO" id="GO:0000077">
    <property type="term" value="P:DNA damage checkpoint signaling"/>
    <property type="evidence" value="ECO:0007669"/>
    <property type="project" value="Ensembl"/>
</dbReference>
<dbReference type="GO" id="GO:0141000">
    <property type="term" value="F:histone H4K91 ubiquitin ligase activity"/>
    <property type="evidence" value="ECO:0007669"/>
    <property type="project" value="Ensembl"/>
</dbReference>
<dbReference type="SUPFAM" id="SSF57850">
    <property type="entry name" value="RING/U-box"/>
    <property type="match status" value="1"/>
</dbReference>
<evidence type="ECO:0000256" key="8">
    <source>
        <dbReference type="PROSITE-ProRule" id="PRU00175"/>
    </source>
</evidence>
<comment type="catalytic activity">
    <reaction evidence="1 9">
        <text>S-ubiquitinyl-[E2 ubiquitin-conjugating enzyme]-L-cysteine + [acceptor protein]-L-lysine = [E2 ubiquitin-conjugating enzyme]-L-cysteine + N(6)-ubiquitinyl-[acceptor protein]-L-lysine.</text>
        <dbReference type="EC" id="2.3.2.27"/>
    </reaction>
</comment>
<dbReference type="GO" id="GO:2000646">
    <property type="term" value="P:positive regulation of receptor catabolic process"/>
    <property type="evidence" value="ECO:0007669"/>
    <property type="project" value="Ensembl"/>
</dbReference>
<evidence type="ECO:0000256" key="10">
    <source>
        <dbReference type="SAM" id="MobiDB-lite"/>
    </source>
</evidence>
<dbReference type="Pfam" id="PF18102">
    <property type="entry name" value="DTC"/>
    <property type="match status" value="1"/>
</dbReference>
<dbReference type="GO" id="GO:0004857">
    <property type="term" value="F:enzyme inhibitor activity"/>
    <property type="evidence" value="ECO:0007669"/>
    <property type="project" value="Ensembl"/>
</dbReference>
<dbReference type="InterPro" id="IPR057051">
    <property type="entry name" value="PARP14_RPM_1"/>
</dbReference>
<dbReference type="GO" id="GO:0006511">
    <property type="term" value="P:ubiquitin-dependent protein catabolic process"/>
    <property type="evidence" value="ECO:0007669"/>
    <property type="project" value="Ensembl"/>
</dbReference>
<dbReference type="UniPathway" id="UPA00143"/>
<keyword evidence="6 8" id="KW-0863">Zinc-finger</keyword>
<evidence type="ECO:0000256" key="1">
    <source>
        <dbReference type="ARBA" id="ARBA00000900"/>
    </source>
</evidence>
<evidence type="ECO:0000256" key="5">
    <source>
        <dbReference type="ARBA" id="ARBA00022723"/>
    </source>
</evidence>
<dbReference type="GO" id="GO:0007219">
    <property type="term" value="P:Notch signaling pathway"/>
    <property type="evidence" value="ECO:0007669"/>
    <property type="project" value="InterPro"/>
</dbReference>
<dbReference type="GO" id="GO:0032991">
    <property type="term" value="C:protein-containing complex"/>
    <property type="evidence" value="ECO:0007669"/>
    <property type="project" value="Ensembl"/>
</dbReference>
<dbReference type="Gene3D" id="3.30.40.10">
    <property type="entry name" value="Zinc/RING finger domain, C3HC4 (zinc finger)"/>
    <property type="match status" value="1"/>
</dbReference>
<dbReference type="Pfam" id="PF21717">
    <property type="entry name" value="DTX3L_a-b"/>
    <property type="match status" value="1"/>
</dbReference>
<dbReference type="PANTHER" id="PTHR12622">
    <property type="entry name" value="DELTEX-RELATED"/>
    <property type="match status" value="1"/>
</dbReference>
<dbReference type="GO" id="GO:0005654">
    <property type="term" value="C:nucleoplasm"/>
    <property type="evidence" value="ECO:0007669"/>
    <property type="project" value="Ensembl"/>
</dbReference>
<evidence type="ECO:0000256" key="2">
    <source>
        <dbReference type="ARBA" id="ARBA00004906"/>
    </source>
</evidence>
<dbReference type="GO" id="GO:0051865">
    <property type="term" value="P:protein autoubiquitination"/>
    <property type="evidence" value="ECO:0007669"/>
    <property type="project" value="Ensembl"/>
</dbReference>
<evidence type="ECO:0000313" key="13">
    <source>
        <dbReference type="Proteomes" id="UP000594220"/>
    </source>
</evidence>
<dbReference type="Proteomes" id="UP000594220">
    <property type="component" value="Unplaced"/>
</dbReference>
<dbReference type="GeneTree" id="ENSGT00940000154578"/>
<dbReference type="Pfam" id="PF21718">
    <property type="entry name" value="KH_DTX3L"/>
    <property type="match status" value="2"/>
</dbReference>
<evidence type="ECO:0000256" key="6">
    <source>
        <dbReference type="ARBA" id="ARBA00022771"/>
    </source>
</evidence>
<dbReference type="GO" id="GO:0002230">
    <property type="term" value="P:positive regulation of defense response to virus by host"/>
    <property type="evidence" value="ECO:0007669"/>
    <property type="project" value="Ensembl"/>
</dbReference>
<dbReference type="PROSITE" id="PS00518">
    <property type="entry name" value="ZF_RING_1"/>
    <property type="match status" value="1"/>
</dbReference>
<dbReference type="AlphaFoldDB" id="A0A7M4FSH2"/>